<gene>
    <name evidence="1" type="ORF">FA95DRAFT_1495406</name>
</gene>
<sequence>MDEDAAQEASSERTTTKDAVQWPDWLVKDHGYLAEAVDGDDWATLIGRWVAMEESMGFPSGQGKRFQLAATGRPVQLSRWVSRRDYSKSPVIDDVKAFTASWRAWWIGLQPEWRGSKWPLAREVRASEAWSDCRKGGRNGFAIVLITLSWW</sequence>
<dbReference type="Proteomes" id="UP000814033">
    <property type="component" value="Unassembled WGS sequence"/>
</dbReference>
<reference evidence="1" key="2">
    <citation type="journal article" date="2022" name="New Phytol.">
        <title>Evolutionary transition to the ectomycorrhizal habit in the genomes of a hyperdiverse lineage of mushroom-forming fungi.</title>
        <authorList>
            <person name="Looney B."/>
            <person name="Miyauchi S."/>
            <person name="Morin E."/>
            <person name="Drula E."/>
            <person name="Courty P.E."/>
            <person name="Kohler A."/>
            <person name="Kuo A."/>
            <person name="LaButti K."/>
            <person name="Pangilinan J."/>
            <person name="Lipzen A."/>
            <person name="Riley R."/>
            <person name="Andreopoulos W."/>
            <person name="He G."/>
            <person name="Johnson J."/>
            <person name="Nolan M."/>
            <person name="Tritt A."/>
            <person name="Barry K.W."/>
            <person name="Grigoriev I.V."/>
            <person name="Nagy L.G."/>
            <person name="Hibbett D."/>
            <person name="Henrissat B."/>
            <person name="Matheny P.B."/>
            <person name="Labbe J."/>
            <person name="Martin F.M."/>
        </authorList>
    </citation>
    <scope>NUCLEOTIDE SEQUENCE</scope>
    <source>
        <strain evidence="1">FP105234-sp</strain>
    </source>
</reference>
<evidence type="ECO:0000313" key="1">
    <source>
        <dbReference type="EMBL" id="KAI0045477.1"/>
    </source>
</evidence>
<comment type="caution">
    <text evidence="1">The sequence shown here is derived from an EMBL/GenBank/DDBJ whole genome shotgun (WGS) entry which is preliminary data.</text>
</comment>
<evidence type="ECO:0000313" key="2">
    <source>
        <dbReference type="Proteomes" id="UP000814033"/>
    </source>
</evidence>
<reference evidence="1" key="1">
    <citation type="submission" date="2021-02" db="EMBL/GenBank/DDBJ databases">
        <authorList>
            <consortium name="DOE Joint Genome Institute"/>
            <person name="Ahrendt S."/>
            <person name="Looney B.P."/>
            <person name="Miyauchi S."/>
            <person name="Morin E."/>
            <person name="Drula E."/>
            <person name="Courty P.E."/>
            <person name="Chicoki N."/>
            <person name="Fauchery L."/>
            <person name="Kohler A."/>
            <person name="Kuo A."/>
            <person name="Labutti K."/>
            <person name="Pangilinan J."/>
            <person name="Lipzen A."/>
            <person name="Riley R."/>
            <person name="Andreopoulos W."/>
            <person name="He G."/>
            <person name="Johnson J."/>
            <person name="Barry K.W."/>
            <person name="Grigoriev I.V."/>
            <person name="Nagy L."/>
            <person name="Hibbett D."/>
            <person name="Henrissat B."/>
            <person name="Matheny P.B."/>
            <person name="Labbe J."/>
            <person name="Martin F."/>
        </authorList>
    </citation>
    <scope>NUCLEOTIDE SEQUENCE</scope>
    <source>
        <strain evidence="1">FP105234-sp</strain>
    </source>
</reference>
<proteinExistence type="predicted"/>
<name>A0ACB8RNI6_9AGAM</name>
<accession>A0ACB8RNI6</accession>
<protein>
    <submittedName>
        <fullName evidence="1">Uncharacterized protein</fullName>
    </submittedName>
</protein>
<keyword evidence="2" id="KW-1185">Reference proteome</keyword>
<feature type="non-terminal residue" evidence="1">
    <location>
        <position position="151"/>
    </location>
</feature>
<dbReference type="EMBL" id="MU275950">
    <property type="protein sequence ID" value="KAI0045477.1"/>
    <property type="molecule type" value="Genomic_DNA"/>
</dbReference>
<organism evidence="1 2">
    <name type="scientific">Auriscalpium vulgare</name>
    <dbReference type="NCBI Taxonomy" id="40419"/>
    <lineage>
        <taxon>Eukaryota</taxon>
        <taxon>Fungi</taxon>
        <taxon>Dikarya</taxon>
        <taxon>Basidiomycota</taxon>
        <taxon>Agaricomycotina</taxon>
        <taxon>Agaricomycetes</taxon>
        <taxon>Russulales</taxon>
        <taxon>Auriscalpiaceae</taxon>
        <taxon>Auriscalpium</taxon>
    </lineage>
</organism>